<evidence type="ECO:0000256" key="5">
    <source>
        <dbReference type="ARBA" id="ARBA00022842"/>
    </source>
</evidence>
<dbReference type="Proteomes" id="UP000186165">
    <property type="component" value="Chromosome"/>
</dbReference>
<sequence length="131" mass="13902">MIIDSSYLFDLMAEDPGAFAKGTTLVENGEMQWLPTPVIAEVYYGVGTARSDTTSQEVRNRMLGYPRVAVDAEIARTAGELLAAADDQAGGHAGVGPNDAYIAAMASVLDDAVLTANVEDFERLGVPVETY</sequence>
<dbReference type="PANTHER" id="PTHR33653">
    <property type="entry name" value="RIBONUCLEASE VAPC2"/>
    <property type="match status" value="1"/>
</dbReference>
<evidence type="ECO:0000256" key="1">
    <source>
        <dbReference type="ARBA" id="ARBA00001946"/>
    </source>
</evidence>
<comment type="similarity">
    <text evidence="6">Belongs to the PINc/VapC protein family.</text>
</comment>
<keyword evidence="9" id="KW-1185">Reference proteome</keyword>
<dbReference type="InterPro" id="IPR002716">
    <property type="entry name" value="PIN_dom"/>
</dbReference>
<keyword evidence="8" id="KW-0238">DNA-binding</keyword>
<dbReference type="GO" id="GO:0003677">
    <property type="term" value="F:DNA binding"/>
    <property type="evidence" value="ECO:0007669"/>
    <property type="project" value="UniProtKB-KW"/>
</dbReference>
<protein>
    <submittedName>
        <fullName evidence="8">DNA-binding protein</fullName>
    </submittedName>
</protein>
<dbReference type="Gene3D" id="3.40.50.1010">
    <property type="entry name" value="5'-nuclease"/>
    <property type="match status" value="1"/>
</dbReference>
<dbReference type="SUPFAM" id="SSF88723">
    <property type="entry name" value="PIN domain-like"/>
    <property type="match status" value="1"/>
</dbReference>
<feature type="domain" description="PIN" evidence="7">
    <location>
        <begin position="1"/>
        <end position="125"/>
    </location>
</feature>
<keyword evidence="2" id="KW-0540">Nuclease</keyword>
<comment type="cofactor">
    <cofactor evidence="1">
        <name>Mg(2+)</name>
        <dbReference type="ChEBI" id="CHEBI:18420"/>
    </cofactor>
</comment>
<gene>
    <name evidence="8" type="ORF">HSR6_0152</name>
</gene>
<dbReference type="PANTHER" id="PTHR33653:SF1">
    <property type="entry name" value="RIBONUCLEASE VAPC2"/>
    <property type="match status" value="1"/>
</dbReference>
<keyword evidence="3" id="KW-0479">Metal-binding</keyword>
<dbReference type="Pfam" id="PF01850">
    <property type="entry name" value="PIN"/>
    <property type="match status" value="1"/>
</dbReference>
<dbReference type="OrthoDB" id="38049at2157"/>
<dbReference type="InterPro" id="IPR029060">
    <property type="entry name" value="PIN-like_dom_sf"/>
</dbReference>
<name>A0A1J1AAN3_9EURY</name>
<proteinExistence type="inferred from homology"/>
<reference evidence="9" key="1">
    <citation type="submission" date="2016-08" db="EMBL/GenBank/DDBJ databases">
        <title>Discovery of first anaerobic lithoheterotrophic haloarchae widely represented in hypersaline habitats.</title>
        <authorList>
            <person name="Sorokin D.Y."/>
            <person name="Kublanov I.V."/>
            <person name="Roman P."/>
            <person name="Sinninghe Damste J.S."/>
            <person name="Golyshin P.N."/>
            <person name="Rojo D."/>
            <person name="Ciordia S."/>
            <person name="Mena Md.C."/>
            <person name="Ferrer M."/>
            <person name="Smedile F."/>
            <person name="Messina E."/>
            <person name="La Cono V."/>
            <person name="Yakimov M.M."/>
        </authorList>
    </citation>
    <scope>NUCLEOTIDE SEQUENCE [LARGE SCALE GENOMIC DNA]</scope>
    <source>
        <strain evidence="9">HSR6</strain>
    </source>
</reference>
<accession>A0A1J1AAN3</accession>
<keyword evidence="5" id="KW-0460">Magnesium</keyword>
<evidence type="ECO:0000313" key="8">
    <source>
        <dbReference type="EMBL" id="APE94625.1"/>
    </source>
</evidence>
<evidence type="ECO:0000256" key="6">
    <source>
        <dbReference type="ARBA" id="ARBA00038093"/>
    </source>
</evidence>
<dbReference type="GO" id="GO:0016787">
    <property type="term" value="F:hydrolase activity"/>
    <property type="evidence" value="ECO:0007669"/>
    <property type="project" value="UniProtKB-KW"/>
</dbReference>
<dbReference type="InterPro" id="IPR050556">
    <property type="entry name" value="Type_II_TA_system_RNase"/>
</dbReference>
<keyword evidence="4" id="KW-0378">Hydrolase</keyword>
<organism evidence="8 9">
    <name type="scientific">Halodesulfurarchaeum formicicum</name>
    <dbReference type="NCBI Taxonomy" id="1873524"/>
    <lineage>
        <taxon>Archaea</taxon>
        <taxon>Methanobacteriati</taxon>
        <taxon>Methanobacteriota</taxon>
        <taxon>Stenosarchaea group</taxon>
        <taxon>Halobacteria</taxon>
        <taxon>Halobacteriales</taxon>
        <taxon>Halobacteriaceae</taxon>
        <taxon>Halodesulfurarchaeum</taxon>
    </lineage>
</organism>
<evidence type="ECO:0000256" key="3">
    <source>
        <dbReference type="ARBA" id="ARBA00022723"/>
    </source>
</evidence>
<dbReference type="GO" id="GO:0046872">
    <property type="term" value="F:metal ion binding"/>
    <property type="evidence" value="ECO:0007669"/>
    <property type="project" value="UniProtKB-KW"/>
</dbReference>
<dbReference type="AlphaFoldDB" id="A0A1J1AAN3"/>
<dbReference type="EMBL" id="CP016804">
    <property type="protein sequence ID" value="APE94625.1"/>
    <property type="molecule type" value="Genomic_DNA"/>
</dbReference>
<dbReference type="KEGG" id="hhsr:HSR6_0152"/>
<evidence type="ECO:0000259" key="7">
    <source>
        <dbReference type="Pfam" id="PF01850"/>
    </source>
</evidence>
<evidence type="ECO:0000256" key="4">
    <source>
        <dbReference type="ARBA" id="ARBA00022801"/>
    </source>
</evidence>
<evidence type="ECO:0000313" key="9">
    <source>
        <dbReference type="Proteomes" id="UP000186165"/>
    </source>
</evidence>
<evidence type="ECO:0000256" key="2">
    <source>
        <dbReference type="ARBA" id="ARBA00022722"/>
    </source>
</evidence>
<dbReference type="GO" id="GO:0004518">
    <property type="term" value="F:nuclease activity"/>
    <property type="evidence" value="ECO:0007669"/>
    <property type="project" value="UniProtKB-KW"/>
</dbReference>